<evidence type="ECO:0000256" key="1">
    <source>
        <dbReference type="ARBA" id="ARBA00023002"/>
    </source>
</evidence>
<dbReference type="SUPFAM" id="SSF51735">
    <property type="entry name" value="NAD(P)-binding Rossmann-fold domains"/>
    <property type="match status" value="1"/>
</dbReference>
<evidence type="ECO:0000313" key="4">
    <source>
        <dbReference type="EMBL" id="CAD8425293.1"/>
    </source>
</evidence>
<accession>A0A7S0CKG8</accession>
<keyword evidence="1" id="KW-0560">Oxidoreductase</keyword>
<dbReference type="EMBL" id="HBEL01046133">
    <property type="protein sequence ID" value="CAD8425293.1"/>
    <property type="molecule type" value="Transcribed_RNA"/>
</dbReference>
<dbReference type="GO" id="GO:0016491">
    <property type="term" value="F:oxidoreductase activity"/>
    <property type="evidence" value="ECO:0007669"/>
    <property type="project" value="UniProtKB-KW"/>
</dbReference>
<name>A0A7S0CKG8_9STRA</name>
<organism evidence="4">
    <name type="scientific">Proboscia inermis</name>
    <dbReference type="NCBI Taxonomy" id="420281"/>
    <lineage>
        <taxon>Eukaryota</taxon>
        <taxon>Sar</taxon>
        <taxon>Stramenopiles</taxon>
        <taxon>Ochrophyta</taxon>
        <taxon>Bacillariophyta</taxon>
        <taxon>Coscinodiscophyceae</taxon>
        <taxon>Rhizosoleniophycidae</taxon>
        <taxon>Rhizosoleniales</taxon>
        <taxon>Rhizosoleniaceae</taxon>
        <taxon>Proboscia</taxon>
    </lineage>
</organism>
<dbReference type="GO" id="GO:0051287">
    <property type="term" value="F:NAD binding"/>
    <property type="evidence" value="ECO:0007669"/>
    <property type="project" value="InterPro"/>
</dbReference>
<reference evidence="4" key="1">
    <citation type="submission" date="2021-01" db="EMBL/GenBank/DDBJ databases">
        <authorList>
            <person name="Corre E."/>
            <person name="Pelletier E."/>
            <person name="Niang G."/>
            <person name="Scheremetjew M."/>
            <person name="Finn R."/>
            <person name="Kale V."/>
            <person name="Holt S."/>
            <person name="Cochrane G."/>
            <person name="Meng A."/>
            <person name="Brown T."/>
            <person name="Cohen L."/>
        </authorList>
    </citation>
    <scope>NUCLEOTIDE SEQUENCE</scope>
    <source>
        <strain evidence="4">CCAP1064/1</strain>
    </source>
</reference>
<feature type="domain" description="D-isomer specific 2-hydroxyacid dehydrogenase NAD-binding" evidence="3">
    <location>
        <begin position="142"/>
        <end position="321"/>
    </location>
</feature>
<evidence type="ECO:0000259" key="3">
    <source>
        <dbReference type="Pfam" id="PF02826"/>
    </source>
</evidence>
<dbReference type="InterPro" id="IPR036291">
    <property type="entry name" value="NAD(P)-bd_dom_sf"/>
</dbReference>
<dbReference type="PANTHER" id="PTHR43333">
    <property type="entry name" value="2-HACID_DH_C DOMAIN-CONTAINING PROTEIN"/>
    <property type="match status" value="1"/>
</dbReference>
<dbReference type="Pfam" id="PF02826">
    <property type="entry name" value="2-Hacid_dh_C"/>
    <property type="match status" value="1"/>
</dbReference>
<dbReference type="AlphaFoldDB" id="A0A7S0CKG8"/>
<gene>
    <name evidence="4" type="ORF">PINE0816_LOCUS21453</name>
</gene>
<protein>
    <recommendedName>
        <fullName evidence="3">D-isomer specific 2-hydroxyacid dehydrogenase NAD-binding domain-containing protein</fullName>
    </recommendedName>
</protein>
<dbReference type="Gene3D" id="3.40.50.720">
    <property type="entry name" value="NAD(P)-binding Rossmann-like Domain"/>
    <property type="match status" value="2"/>
</dbReference>
<keyword evidence="2" id="KW-0520">NAD</keyword>
<dbReference type="InterPro" id="IPR006140">
    <property type="entry name" value="D-isomer_DH_NAD-bd"/>
</dbReference>
<evidence type="ECO:0000256" key="2">
    <source>
        <dbReference type="ARBA" id="ARBA00023027"/>
    </source>
</evidence>
<proteinExistence type="predicted"/>
<sequence>MSTCRSVTIFSSIPSVVESIQKSVAVNELKLTQIPHLDIIRDASLTGYGGTVNFNPTKLEPSTLETLSRTEILISEPAVVADLLTHHPLALKNLCWLQSTYAGVDPIFNQLLDSKKEFPAWRLTRFAGKFGPPIAEWCLARIISQERGFALTAMDQTKKLWAGSNEIMNYRYLSSLTLTILGCGDIGRCIARAAIAFGMRVIGYVHNPRLIDDVLDVHYTTDLKEALQAADYIVSILPSTPGTRGMLLNNVLSSCAVKNGGKSPVLLNVGRGDVISEAELLGALDQDYISAAILDVMETEPLPASSLLWEHPRVVVSPHVSGLTQAKDVPDVFWDNFKRYTEGSELLYQVDWTKGY</sequence>
<dbReference type="PANTHER" id="PTHR43333:SF1">
    <property type="entry name" value="D-ISOMER SPECIFIC 2-HYDROXYACID DEHYDROGENASE NAD-BINDING DOMAIN-CONTAINING PROTEIN"/>
    <property type="match status" value="1"/>
</dbReference>
<dbReference type="CDD" id="cd05300">
    <property type="entry name" value="2-Hacid_dh_1"/>
    <property type="match status" value="1"/>
</dbReference>